<gene>
    <name evidence="4" type="ORF">FB554_1530</name>
</gene>
<proteinExistence type="predicted"/>
<name>A0A542XC26_9MICO</name>
<keyword evidence="2" id="KW-1133">Transmembrane helix</keyword>
<dbReference type="RefSeq" id="WP_142005405.1">
    <property type="nucleotide sequence ID" value="NZ_CAJTBP010000001.1"/>
</dbReference>
<comment type="caution">
    <text evidence="4">The sequence shown here is derived from an EMBL/GenBank/DDBJ whole genome shotgun (WGS) entry which is preliminary data.</text>
</comment>
<feature type="domain" description="Heparan-alpha-glucosaminide N-acetyltransferase catalytic" evidence="3">
    <location>
        <begin position="30"/>
        <end position="251"/>
    </location>
</feature>
<evidence type="ECO:0000313" key="4">
    <source>
        <dbReference type="EMBL" id="TQL33387.1"/>
    </source>
</evidence>
<keyword evidence="2" id="KW-0472">Membrane</keyword>
<dbReference type="OrthoDB" id="9807591at2"/>
<feature type="transmembrane region" description="Helical" evidence="2">
    <location>
        <begin position="234"/>
        <end position="263"/>
    </location>
</feature>
<keyword evidence="5" id="KW-1185">Reference proteome</keyword>
<feature type="transmembrane region" description="Helical" evidence="2">
    <location>
        <begin position="130"/>
        <end position="148"/>
    </location>
</feature>
<dbReference type="Pfam" id="PF07786">
    <property type="entry name" value="HGSNAT_cat"/>
    <property type="match status" value="1"/>
</dbReference>
<feature type="transmembrane region" description="Helical" evidence="2">
    <location>
        <begin position="31"/>
        <end position="52"/>
    </location>
</feature>
<reference evidence="4 5" key="1">
    <citation type="submission" date="2019-06" db="EMBL/GenBank/DDBJ databases">
        <title>Sequencing the genomes of 1000 actinobacteria strains.</title>
        <authorList>
            <person name="Klenk H.-P."/>
        </authorList>
    </citation>
    <scope>NUCLEOTIDE SEQUENCE [LARGE SCALE GENOMIC DNA]</scope>
    <source>
        <strain evidence="4 5">DSM 24617</strain>
    </source>
</reference>
<evidence type="ECO:0000256" key="2">
    <source>
        <dbReference type="SAM" id="Phobius"/>
    </source>
</evidence>
<evidence type="ECO:0000259" key="3">
    <source>
        <dbReference type="Pfam" id="PF07786"/>
    </source>
</evidence>
<feature type="transmembrane region" description="Helical" evidence="2">
    <location>
        <begin position="193"/>
        <end position="213"/>
    </location>
</feature>
<dbReference type="AlphaFoldDB" id="A0A542XC26"/>
<evidence type="ECO:0000313" key="5">
    <source>
        <dbReference type="Proteomes" id="UP000318336"/>
    </source>
</evidence>
<feature type="region of interest" description="Disordered" evidence="1">
    <location>
        <begin position="1"/>
        <end position="23"/>
    </location>
</feature>
<evidence type="ECO:0000256" key="1">
    <source>
        <dbReference type="SAM" id="MobiDB-lite"/>
    </source>
</evidence>
<sequence>MAYDVGPGMSTSPATRVAPEHERTGQGAGRIGLIDVARGVAIVAVVVYHLVWDLGDLGLIDSTPAQGETGKNVAHGIAGSFIFLVGVSLVLAHGDRFRPRKFLRRLAELVGYALLVSVVTLLIFPSQWVSFGILQCLAVASVLALPFLRASRLLAVGAAVLAFALPGLVTIPGDSRWLSWTGLTEGVQPTIDHAPLLPLFGLTLLGIVLMRTLRERGDDVRLARVRTDRGPLGWLAFVGRHTLVIYLLHQPILLGLLNAWVWLRR</sequence>
<accession>A0A542XC26</accession>
<feature type="transmembrane region" description="Helical" evidence="2">
    <location>
        <begin position="106"/>
        <end position="124"/>
    </location>
</feature>
<feature type="transmembrane region" description="Helical" evidence="2">
    <location>
        <begin position="72"/>
        <end position="94"/>
    </location>
</feature>
<keyword evidence="2" id="KW-0812">Transmembrane</keyword>
<protein>
    <submittedName>
        <fullName evidence="4">Putative membrane protein</fullName>
    </submittedName>
</protein>
<organism evidence="4 5">
    <name type="scientific">Barrientosiimonas humi</name>
    <dbReference type="NCBI Taxonomy" id="999931"/>
    <lineage>
        <taxon>Bacteria</taxon>
        <taxon>Bacillati</taxon>
        <taxon>Actinomycetota</taxon>
        <taxon>Actinomycetes</taxon>
        <taxon>Micrococcales</taxon>
        <taxon>Dermacoccaceae</taxon>
        <taxon>Barrientosiimonas</taxon>
    </lineage>
</organism>
<dbReference type="Proteomes" id="UP000318336">
    <property type="component" value="Unassembled WGS sequence"/>
</dbReference>
<dbReference type="InterPro" id="IPR012429">
    <property type="entry name" value="HGSNAT_cat"/>
</dbReference>
<feature type="transmembrane region" description="Helical" evidence="2">
    <location>
        <begin position="153"/>
        <end position="173"/>
    </location>
</feature>
<dbReference type="EMBL" id="VFOK01000001">
    <property type="protein sequence ID" value="TQL33387.1"/>
    <property type="molecule type" value="Genomic_DNA"/>
</dbReference>